<evidence type="ECO:0008006" key="3">
    <source>
        <dbReference type="Google" id="ProtNLM"/>
    </source>
</evidence>
<dbReference type="InterPro" id="IPR029063">
    <property type="entry name" value="SAM-dependent_MTases_sf"/>
</dbReference>
<dbReference type="EMBL" id="JASCXX010000003">
    <property type="protein sequence ID" value="MDI6448178.1"/>
    <property type="molecule type" value="Genomic_DNA"/>
</dbReference>
<dbReference type="Proteomes" id="UP001431776">
    <property type="component" value="Unassembled WGS sequence"/>
</dbReference>
<proteinExistence type="predicted"/>
<gene>
    <name evidence="1" type="ORF">QJ522_03890</name>
</gene>
<protein>
    <recommendedName>
        <fullName evidence="3">Class I SAM-dependent methyltransferase</fullName>
    </recommendedName>
</protein>
<organism evidence="1 2">
    <name type="scientific">Anaerobaca lacustris</name>
    <dbReference type="NCBI Taxonomy" id="3044600"/>
    <lineage>
        <taxon>Bacteria</taxon>
        <taxon>Pseudomonadati</taxon>
        <taxon>Planctomycetota</taxon>
        <taxon>Phycisphaerae</taxon>
        <taxon>Sedimentisphaerales</taxon>
        <taxon>Anaerobacaceae</taxon>
        <taxon>Anaerobaca</taxon>
    </lineage>
</organism>
<sequence length="237" mass="27341">MHKILSASGRRILGRLGYDIRRVDPSRQRKAGYALYTYLREDGTLDYEKYRRTQIEGNKRKTDRVWVIEENIAFLARQIERIVGSPRFGLCHGTRRGLEQAWFKKYLDCDVLGTEISDTASQFPDTIQWDFHDVKPEWIGATDFIYSNAFDHSYDPEKCLNAWMSCLRKGGICILEHSSGHAASAVTALDPFGADIVMMPYLVVTWGKGLYGVREIVEAPEKSEDVQYLFFLIIQKW</sequence>
<evidence type="ECO:0000313" key="1">
    <source>
        <dbReference type="EMBL" id="MDI6448178.1"/>
    </source>
</evidence>
<accession>A0AAW6TR82</accession>
<comment type="caution">
    <text evidence="1">The sequence shown here is derived from an EMBL/GenBank/DDBJ whole genome shotgun (WGS) entry which is preliminary data.</text>
</comment>
<keyword evidence="2" id="KW-1185">Reference proteome</keyword>
<reference evidence="1" key="1">
    <citation type="submission" date="2023-05" db="EMBL/GenBank/DDBJ databases">
        <title>Anaerotaeda fermentans gen. nov., sp. nov., a novel anaerobic planctomycete of the new family within the order Sedimentisphaerales isolated from Taman Peninsula, Russia.</title>
        <authorList>
            <person name="Khomyakova M.A."/>
            <person name="Merkel A.Y."/>
            <person name="Slobodkin A.I."/>
        </authorList>
    </citation>
    <scope>NUCLEOTIDE SEQUENCE</scope>
    <source>
        <strain evidence="1">M17dextr</strain>
    </source>
</reference>
<dbReference type="SUPFAM" id="SSF53335">
    <property type="entry name" value="S-adenosyl-L-methionine-dependent methyltransferases"/>
    <property type="match status" value="1"/>
</dbReference>
<dbReference type="RefSeq" id="WP_349243587.1">
    <property type="nucleotide sequence ID" value="NZ_JASCXX010000003.1"/>
</dbReference>
<dbReference type="AlphaFoldDB" id="A0AAW6TR82"/>
<name>A0AAW6TR82_9BACT</name>
<evidence type="ECO:0000313" key="2">
    <source>
        <dbReference type="Proteomes" id="UP001431776"/>
    </source>
</evidence>